<dbReference type="Pfam" id="PF00990">
    <property type="entry name" value="GGDEF"/>
    <property type="match status" value="1"/>
</dbReference>
<proteinExistence type="predicted"/>
<dbReference type="InterPro" id="IPR050469">
    <property type="entry name" value="Diguanylate_Cyclase"/>
</dbReference>
<dbReference type="InterPro" id="IPR000160">
    <property type="entry name" value="GGDEF_dom"/>
</dbReference>
<dbReference type="EMBL" id="PVZF01000011">
    <property type="protein sequence ID" value="PRY12132.1"/>
    <property type="molecule type" value="Genomic_DNA"/>
</dbReference>
<feature type="domain" description="GGDEF" evidence="1">
    <location>
        <begin position="401"/>
        <end position="542"/>
    </location>
</feature>
<dbReference type="PANTHER" id="PTHR45138">
    <property type="entry name" value="REGULATORY COMPONENTS OF SENSORY TRANSDUCTION SYSTEM"/>
    <property type="match status" value="1"/>
</dbReference>
<dbReference type="Gene3D" id="3.30.70.270">
    <property type="match status" value="1"/>
</dbReference>
<dbReference type="InterPro" id="IPR029787">
    <property type="entry name" value="Nucleotide_cyclase"/>
</dbReference>
<evidence type="ECO:0000313" key="2">
    <source>
        <dbReference type="EMBL" id="PRY12132.1"/>
    </source>
</evidence>
<dbReference type="Gene3D" id="1.25.40.10">
    <property type="entry name" value="Tetratricopeptide repeat domain"/>
    <property type="match status" value="2"/>
</dbReference>
<name>A0A2T0QZM5_9ACTN</name>
<dbReference type="OrthoDB" id="23692at2"/>
<keyword evidence="3" id="KW-1185">Reference proteome</keyword>
<dbReference type="Proteomes" id="UP000238083">
    <property type="component" value="Unassembled WGS sequence"/>
</dbReference>
<evidence type="ECO:0000259" key="1">
    <source>
        <dbReference type="PROSITE" id="PS50887"/>
    </source>
</evidence>
<gene>
    <name evidence="2" type="ORF">CLV37_11188</name>
</gene>
<dbReference type="RefSeq" id="WP_106213662.1">
    <property type="nucleotide sequence ID" value="NZ_PVZF01000011.1"/>
</dbReference>
<organism evidence="2 3">
    <name type="scientific">Kineococcus rhizosphaerae</name>
    <dbReference type="NCBI Taxonomy" id="559628"/>
    <lineage>
        <taxon>Bacteria</taxon>
        <taxon>Bacillati</taxon>
        <taxon>Actinomycetota</taxon>
        <taxon>Actinomycetes</taxon>
        <taxon>Kineosporiales</taxon>
        <taxon>Kineosporiaceae</taxon>
        <taxon>Kineococcus</taxon>
    </lineage>
</organism>
<dbReference type="CDD" id="cd01949">
    <property type="entry name" value="GGDEF"/>
    <property type="match status" value="1"/>
</dbReference>
<sequence length="545" mass="60220">MLTGPGADAQVHEVPDTSTLLLRSEEARTRGDYREGRRLAEEAVALATDARDDRSLAEALRLVCNQALRLGDLEDSARAGSDAVLVAERLGDRPGQVDALNLLSFAYLNLALFEEALEAIERSIERVAAVADPELRSGTFNRAGTIRSAMGDFDEAADLFDRAAAELGSGDVSSETRFCLLTNTADLVLQMAYAGQDVPAGELRRGVELAREALTLAEEAGNPYRQALSLLNAGSLSTYLDDLDVAHPTLRASMELSRTHGYRSLELGVLDAFAMDAFRRKDFAEALDRFGEVVRLAEELTDATVLVRAHQLSSRCHEELGRFREALDSYRCFHELETRQRTQTAQVRARLLGQTFEIQRLRSQAVALGRQAHEDPLTGLDNRRSFDATLPDLLAGLGERDWVCVCLLDVDHFKRVNDTFGHAVGDRVLRRLAEVMREEVRRRDVLARIGGEEFALVCVLPAPERVDHLADGLQQRLDRLRRTVSQTSWADIAPDLRVTLSIGGVLTRSTDAPPAEDLLRQADRLLYAAKDAGRDRVLTRSLSVP</sequence>
<comment type="caution">
    <text evidence="2">The sequence shown here is derived from an EMBL/GenBank/DDBJ whole genome shotgun (WGS) entry which is preliminary data.</text>
</comment>
<dbReference type="NCBIfam" id="TIGR00254">
    <property type="entry name" value="GGDEF"/>
    <property type="match status" value="1"/>
</dbReference>
<dbReference type="SMART" id="SM00267">
    <property type="entry name" value="GGDEF"/>
    <property type="match status" value="1"/>
</dbReference>
<dbReference type="InterPro" id="IPR043128">
    <property type="entry name" value="Rev_trsase/Diguanyl_cyclase"/>
</dbReference>
<dbReference type="GO" id="GO:0052621">
    <property type="term" value="F:diguanylate cyclase activity"/>
    <property type="evidence" value="ECO:0007669"/>
    <property type="project" value="TreeGrafter"/>
</dbReference>
<dbReference type="SUPFAM" id="SSF55073">
    <property type="entry name" value="Nucleotide cyclase"/>
    <property type="match status" value="1"/>
</dbReference>
<dbReference type="PROSITE" id="PS50887">
    <property type="entry name" value="GGDEF"/>
    <property type="match status" value="1"/>
</dbReference>
<dbReference type="InterPro" id="IPR011990">
    <property type="entry name" value="TPR-like_helical_dom_sf"/>
</dbReference>
<protein>
    <submittedName>
        <fullName evidence="2">Diguanylate cyclase (GGDEF)-like protein</fullName>
    </submittedName>
</protein>
<dbReference type="PANTHER" id="PTHR45138:SF9">
    <property type="entry name" value="DIGUANYLATE CYCLASE DGCM-RELATED"/>
    <property type="match status" value="1"/>
</dbReference>
<evidence type="ECO:0000313" key="3">
    <source>
        <dbReference type="Proteomes" id="UP000238083"/>
    </source>
</evidence>
<dbReference type="AlphaFoldDB" id="A0A2T0QZM5"/>
<dbReference type="SUPFAM" id="SSF48452">
    <property type="entry name" value="TPR-like"/>
    <property type="match status" value="2"/>
</dbReference>
<accession>A0A2T0QZM5</accession>
<reference evidence="2 3" key="1">
    <citation type="submission" date="2018-03" db="EMBL/GenBank/DDBJ databases">
        <title>Genomic Encyclopedia of Archaeal and Bacterial Type Strains, Phase II (KMG-II): from individual species to whole genera.</title>
        <authorList>
            <person name="Goeker M."/>
        </authorList>
    </citation>
    <scope>NUCLEOTIDE SEQUENCE [LARGE SCALE GENOMIC DNA]</scope>
    <source>
        <strain evidence="2 3">DSM 19711</strain>
    </source>
</reference>
<dbReference type="FunFam" id="3.30.70.270:FF:000001">
    <property type="entry name" value="Diguanylate cyclase domain protein"/>
    <property type="match status" value="1"/>
</dbReference>